<protein>
    <recommendedName>
        <fullName evidence="4">Helix-turn-helix domain-containing protein</fullName>
    </recommendedName>
</protein>
<evidence type="ECO:0008006" key="4">
    <source>
        <dbReference type="Google" id="ProtNLM"/>
    </source>
</evidence>
<dbReference type="OrthoDB" id="5120196at2"/>
<reference evidence="2 3" key="1">
    <citation type="journal article" date="2013" name="Genome Announc.">
        <title>Complete Genome Sequence of Leifsonia xyli subsp. cynodontis Strain DSM46306, a Gram-Positive Bacterial Pathogen of Grasses.</title>
        <authorList>
            <person name="Monteiro-Vitorello C.B."/>
            <person name="Zerillo M.M."/>
            <person name="Van Sluys M.A."/>
            <person name="Camargo L.E."/>
            <person name="Kitajima J.P."/>
        </authorList>
    </citation>
    <scope>NUCLEOTIDE SEQUENCE [LARGE SCALE GENOMIC DNA]</scope>
    <source>
        <strain evidence="2 3">DSM 46306</strain>
    </source>
</reference>
<dbReference type="KEGG" id="lxy:O159_26310"/>
<dbReference type="PATRIC" id="fig|1389489.3.peg.1596"/>
<proteinExistence type="predicted"/>
<evidence type="ECO:0000313" key="1">
    <source>
        <dbReference type="EMBL" id="AGW41705.1"/>
    </source>
</evidence>
<gene>
    <name evidence="1" type="ORF">O159_16560</name>
    <name evidence="2" type="ORF">O159_26310</name>
</gene>
<dbReference type="HOGENOM" id="CLU_2735072_0_0_11"/>
<dbReference type="RefSeq" id="WP_021755171.1">
    <property type="nucleotide sequence ID" value="NC_022438.1"/>
</dbReference>
<dbReference type="KEGG" id="lxy:O159_16560"/>
<dbReference type="EMBL" id="CP006734">
    <property type="protein sequence ID" value="AGW41705.1"/>
    <property type="molecule type" value="Genomic_DNA"/>
</dbReference>
<organism evidence="2 3">
    <name type="scientific">Leifsonia xyli subsp. cynodontis DSM 46306</name>
    <dbReference type="NCBI Taxonomy" id="1389489"/>
    <lineage>
        <taxon>Bacteria</taxon>
        <taxon>Bacillati</taxon>
        <taxon>Actinomycetota</taxon>
        <taxon>Actinomycetes</taxon>
        <taxon>Micrococcales</taxon>
        <taxon>Microbacteriaceae</taxon>
        <taxon>Leifsonia</taxon>
    </lineage>
</organism>
<keyword evidence="3" id="KW-1185">Reference proteome</keyword>
<evidence type="ECO:0000313" key="3">
    <source>
        <dbReference type="Proteomes" id="UP000016743"/>
    </source>
</evidence>
<dbReference type="AlphaFoldDB" id="U3P9N1"/>
<name>U3P9N1_LEIXC</name>
<accession>U3P9N1</accession>
<sequence length="71" mass="8246">MTLRIEFAPALMTREIAAYYIDGTLRDIDDLRAKGELTPVGGQKRIKFRKTDLDHYIAALEERDLIKERSH</sequence>
<evidence type="ECO:0000313" key="2">
    <source>
        <dbReference type="EMBL" id="AGW42541.1"/>
    </source>
</evidence>
<dbReference type="STRING" id="1389489.O159_16560"/>
<dbReference type="EMBL" id="CP006734">
    <property type="protein sequence ID" value="AGW42541.1"/>
    <property type="molecule type" value="Genomic_DNA"/>
</dbReference>
<dbReference type="Proteomes" id="UP000016743">
    <property type="component" value="Chromosome"/>
</dbReference>